<evidence type="ECO:0000313" key="2">
    <source>
        <dbReference type="EMBL" id="CAE6441836.1"/>
    </source>
</evidence>
<proteinExistence type="predicted"/>
<dbReference type="Proteomes" id="UP000663840">
    <property type="component" value="Unassembled WGS sequence"/>
</dbReference>
<comment type="caution">
    <text evidence="2">The sequence shown here is derived from an EMBL/GenBank/DDBJ whole genome shotgun (WGS) entry which is preliminary data.</text>
</comment>
<feature type="region of interest" description="Disordered" evidence="1">
    <location>
        <begin position="64"/>
        <end position="126"/>
    </location>
</feature>
<organism evidence="2 3">
    <name type="scientific">Rhizoctonia solani</name>
    <dbReference type="NCBI Taxonomy" id="456999"/>
    <lineage>
        <taxon>Eukaryota</taxon>
        <taxon>Fungi</taxon>
        <taxon>Dikarya</taxon>
        <taxon>Basidiomycota</taxon>
        <taxon>Agaricomycotina</taxon>
        <taxon>Agaricomycetes</taxon>
        <taxon>Cantharellales</taxon>
        <taxon>Ceratobasidiaceae</taxon>
        <taxon>Rhizoctonia</taxon>
    </lineage>
</organism>
<accession>A0A8H3AW20</accession>
<reference evidence="2" key="1">
    <citation type="submission" date="2021-01" db="EMBL/GenBank/DDBJ databases">
        <authorList>
            <person name="Kaushik A."/>
        </authorList>
    </citation>
    <scope>NUCLEOTIDE SEQUENCE</scope>
    <source>
        <strain evidence="2">AG1-1A</strain>
    </source>
</reference>
<evidence type="ECO:0000313" key="3">
    <source>
        <dbReference type="Proteomes" id="UP000663840"/>
    </source>
</evidence>
<protein>
    <submittedName>
        <fullName evidence="2">Uncharacterized protein</fullName>
    </submittedName>
</protein>
<dbReference type="EMBL" id="CAJMWR010002237">
    <property type="protein sequence ID" value="CAE6441836.1"/>
    <property type="molecule type" value="Genomic_DNA"/>
</dbReference>
<sequence>MNKHQQSHPPLIALLSTRRYYLPVYFTRSSTAASEHSHIECAKLVISLLIPDQATMSKRFASFGGPSVPTSSPVAGQSTNSTPTKSGGKKKSNPTSPNPRSPRPKFDTSGSGTSAHAPRRSKAQEETEIQALVRLTLKRASLELKGWGKTGGKFGLQDAKLMVDQVTELDNSIGSLSPKVQPTFRVVSQKLDYIRLHRDNIRNASREIDRSFSTLVKRANALEQALMEYAQTNGIEAAEDNPLWADRTWSLGQFVLHMHQILRPLSRYRHTFQLLSEKIIAYSLSGGLNSDGVDIPESERPKPSRGAVAPTFEETRNAMVLWATEAASIEELAKEWSEMCALEVVGWDKKFELDAYSSDEDEDEDELG</sequence>
<name>A0A8H3AW20_9AGAM</name>
<gene>
    <name evidence="2" type="ORF">RDB_LOCUS79300</name>
</gene>
<dbReference type="AlphaFoldDB" id="A0A8H3AW20"/>
<feature type="compositionally biased region" description="Polar residues" evidence="1">
    <location>
        <begin position="68"/>
        <end position="77"/>
    </location>
</feature>
<evidence type="ECO:0000256" key="1">
    <source>
        <dbReference type="SAM" id="MobiDB-lite"/>
    </source>
</evidence>